<dbReference type="Gene3D" id="3.40.630.30">
    <property type="match status" value="1"/>
</dbReference>
<reference evidence="4" key="1">
    <citation type="submission" date="2020-02" db="EMBL/GenBank/DDBJ databases">
        <authorList>
            <person name="Meier V. D."/>
        </authorList>
    </citation>
    <scope>NUCLEOTIDE SEQUENCE</scope>
    <source>
        <strain evidence="4">AVDCRST_MAG64</strain>
    </source>
</reference>
<protein>
    <submittedName>
        <fullName evidence="4">Acetyltransferase, GNAT family</fullName>
    </submittedName>
</protein>
<dbReference type="PANTHER" id="PTHR43072">
    <property type="entry name" value="N-ACETYLTRANSFERASE"/>
    <property type="match status" value="1"/>
</dbReference>
<dbReference type="PROSITE" id="PS51186">
    <property type="entry name" value="GNAT"/>
    <property type="match status" value="1"/>
</dbReference>
<proteinExistence type="predicted"/>
<keyword evidence="2" id="KW-0012">Acyltransferase</keyword>
<dbReference type="InterPro" id="IPR016181">
    <property type="entry name" value="Acyl_CoA_acyltransferase"/>
</dbReference>
<dbReference type="EMBL" id="CADCUQ010000485">
    <property type="protein sequence ID" value="CAA9408613.1"/>
    <property type="molecule type" value="Genomic_DNA"/>
</dbReference>
<sequence>MPELRPTHAIATVRLATPADLPAVNAIYNHFVLCSTCTYQTEPATPAERAAWFAAHGPRHPVMVAEADGEVVAWASLSAFHPRAAYGRTVENSVYVRHDHHRRGLGSLMLADSIDRARDLGHHTIIALIDAEQAGSVALHQRHGFVQVARLREVGFKFGRWLDVVYLQRMLNERA</sequence>
<dbReference type="CDD" id="cd04301">
    <property type="entry name" value="NAT_SF"/>
    <property type="match status" value="1"/>
</dbReference>
<accession>A0A6J4P818</accession>
<evidence type="ECO:0000259" key="3">
    <source>
        <dbReference type="PROSITE" id="PS51186"/>
    </source>
</evidence>
<gene>
    <name evidence="4" type="ORF">AVDCRST_MAG64-2232</name>
</gene>
<evidence type="ECO:0000256" key="2">
    <source>
        <dbReference type="ARBA" id="ARBA00023315"/>
    </source>
</evidence>
<dbReference type="GO" id="GO:0016747">
    <property type="term" value="F:acyltransferase activity, transferring groups other than amino-acyl groups"/>
    <property type="evidence" value="ECO:0007669"/>
    <property type="project" value="InterPro"/>
</dbReference>
<evidence type="ECO:0000256" key="1">
    <source>
        <dbReference type="ARBA" id="ARBA00022679"/>
    </source>
</evidence>
<dbReference type="InterPro" id="IPR000182">
    <property type="entry name" value="GNAT_dom"/>
</dbReference>
<organism evidence="4">
    <name type="scientific">uncultured Phycisphaerae bacterium</name>
    <dbReference type="NCBI Taxonomy" id="904963"/>
    <lineage>
        <taxon>Bacteria</taxon>
        <taxon>Pseudomonadati</taxon>
        <taxon>Planctomycetota</taxon>
        <taxon>Phycisphaerae</taxon>
        <taxon>environmental samples</taxon>
    </lineage>
</organism>
<keyword evidence="1 4" id="KW-0808">Transferase</keyword>
<dbReference type="AlphaFoldDB" id="A0A6J4P818"/>
<feature type="domain" description="N-acetyltransferase" evidence="3">
    <location>
        <begin position="11"/>
        <end position="172"/>
    </location>
</feature>
<dbReference type="PANTHER" id="PTHR43072:SF23">
    <property type="entry name" value="UPF0039 PROTEIN C11D3.02C"/>
    <property type="match status" value="1"/>
</dbReference>
<name>A0A6J4P818_9BACT</name>
<dbReference type="Pfam" id="PF00583">
    <property type="entry name" value="Acetyltransf_1"/>
    <property type="match status" value="1"/>
</dbReference>
<dbReference type="SUPFAM" id="SSF55729">
    <property type="entry name" value="Acyl-CoA N-acyltransferases (Nat)"/>
    <property type="match status" value="1"/>
</dbReference>
<evidence type="ECO:0000313" key="4">
    <source>
        <dbReference type="EMBL" id="CAA9408613.1"/>
    </source>
</evidence>